<evidence type="ECO:0000256" key="1">
    <source>
        <dbReference type="SAM" id="MobiDB-lite"/>
    </source>
</evidence>
<dbReference type="Pfam" id="PF04075">
    <property type="entry name" value="F420H2_quin_red"/>
    <property type="match status" value="1"/>
</dbReference>
<dbReference type="InterPro" id="IPR004378">
    <property type="entry name" value="F420H2_quin_Rdtase"/>
</dbReference>
<dbReference type="Proteomes" id="UP000317728">
    <property type="component" value="Chromosome"/>
</dbReference>
<feature type="region of interest" description="Disordered" evidence="1">
    <location>
        <begin position="1"/>
        <end position="20"/>
    </location>
</feature>
<sequence>MACLGRPRRQRVLPAQSSPQGALRLAVSHRRRKGSRLHGVVDFNSIKRLVVHNAQRYLVNPVGRKLPVVMLETTGRKSGQPRHTAIGGRLVGDQFWLVSEHGDHSDYVRNIKANPAVRLRIRDQWRTGTAHLLPEDDARARLQQLPTANSAVVRAVGTELLTVRVDLD</sequence>
<dbReference type="EMBL" id="CP041150">
    <property type="protein sequence ID" value="QDF69896.1"/>
    <property type="molecule type" value="Genomic_DNA"/>
</dbReference>
<proteinExistence type="predicted"/>
<dbReference type="SUPFAM" id="SSF50475">
    <property type="entry name" value="FMN-binding split barrel"/>
    <property type="match status" value="1"/>
</dbReference>
<gene>
    <name evidence="2" type="ORF">FJK96_06875</name>
</gene>
<accession>A0AB73TZL5</accession>
<feature type="compositionally biased region" description="Basic residues" evidence="1">
    <location>
        <begin position="1"/>
        <end position="11"/>
    </location>
</feature>
<evidence type="ECO:0000313" key="2">
    <source>
        <dbReference type="EMBL" id="QDF69896.1"/>
    </source>
</evidence>
<dbReference type="InterPro" id="IPR012349">
    <property type="entry name" value="Split_barrel_FMN-bd"/>
</dbReference>
<dbReference type="GO" id="GO:0016491">
    <property type="term" value="F:oxidoreductase activity"/>
    <property type="evidence" value="ECO:0007669"/>
    <property type="project" value="InterPro"/>
</dbReference>
<evidence type="ECO:0000313" key="3">
    <source>
        <dbReference type="Proteomes" id="UP000317728"/>
    </source>
</evidence>
<dbReference type="NCBIfam" id="TIGR00026">
    <property type="entry name" value="hi_GC_TIGR00026"/>
    <property type="match status" value="1"/>
</dbReference>
<name>A0AB73TZL5_MYCCH</name>
<protein>
    <submittedName>
        <fullName evidence="2">Nitroreductase family deazaflavin-dependent oxidoreductase</fullName>
    </submittedName>
</protein>
<reference evidence="2 3" key="1">
    <citation type="submission" date="2019-06" db="EMBL/GenBank/DDBJ databases">
        <title>Whole geneome sequnce of Mycobacteroides chelonae M77 isolated from bovine milk from Meghalaya, India.</title>
        <authorList>
            <person name="Vise E."/>
            <person name="Das S."/>
            <person name="Garg A."/>
            <person name="Ghatak S."/>
            <person name="Shakuntala I."/>
            <person name="Milton A.A.P."/>
            <person name="Karam A."/>
            <person name="Sanjukta R."/>
            <person name="Puro K."/>
            <person name="Sen A."/>
        </authorList>
    </citation>
    <scope>NUCLEOTIDE SEQUENCE [LARGE SCALE GENOMIC DNA]</scope>
    <source>
        <strain evidence="2 3">M77</strain>
    </source>
</reference>
<dbReference type="Gene3D" id="2.30.110.10">
    <property type="entry name" value="Electron Transport, Fmn-binding Protein, Chain A"/>
    <property type="match status" value="1"/>
</dbReference>
<organism evidence="2 3">
    <name type="scientific">Mycobacteroides chelonae</name>
    <name type="common">Mycobacterium chelonae</name>
    <dbReference type="NCBI Taxonomy" id="1774"/>
    <lineage>
        <taxon>Bacteria</taxon>
        <taxon>Bacillati</taxon>
        <taxon>Actinomycetota</taxon>
        <taxon>Actinomycetes</taxon>
        <taxon>Mycobacteriales</taxon>
        <taxon>Mycobacteriaceae</taxon>
        <taxon>Mycobacteroides</taxon>
    </lineage>
</organism>
<dbReference type="AlphaFoldDB" id="A0AB73TZL5"/>